<evidence type="ECO:0000313" key="1">
    <source>
        <dbReference type="Proteomes" id="UP000515146"/>
    </source>
</evidence>
<name>A0A6P6XT36_DERPT</name>
<sequence length="278" mass="30933">MKFSAEKVMSQSSKSGNQATSFASLSDILANSSSTKRTTRSSIRASAAAASASGTSLLPTLEDLKQKLEGSHDDTCTKLNLSRAFGGLPSSFRFESTNLNNHDEQSSLLESTSNNHQELNNINNNLNVGRQKRQQFKREQRGSQNVIKTETSIGANVYDDTQREIAHIIKKIELNKHLNFKDNDSDDKDQIKLLPEFNLIQLPADFNLEHGQINVYQSGIIEIISGDQPPVKFRMRRAAKRIDESLTTDLILTTENQAIIERMNVCVPETVPNKSPNS</sequence>
<dbReference type="InParanoid" id="A0A6P6XT36"/>
<dbReference type="AlphaFoldDB" id="A0A6P6XT36"/>
<dbReference type="OMA" id="FRFESTN"/>
<dbReference type="KEGG" id="dpte:113790514"/>
<organism evidence="1 2">
    <name type="scientific">Dermatophagoides pteronyssinus</name>
    <name type="common">European house dust mite</name>
    <dbReference type="NCBI Taxonomy" id="6956"/>
    <lineage>
        <taxon>Eukaryota</taxon>
        <taxon>Metazoa</taxon>
        <taxon>Ecdysozoa</taxon>
        <taxon>Arthropoda</taxon>
        <taxon>Chelicerata</taxon>
        <taxon>Arachnida</taxon>
        <taxon>Acari</taxon>
        <taxon>Acariformes</taxon>
        <taxon>Sarcoptiformes</taxon>
        <taxon>Astigmata</taxon>
        <taxon>Psoroptidia</taxon>
        <taxon>Analgoidea</taxon>
        <taxon>Pyroglyphidae</taxon>
        <taxon>Dermatophagoidinae</taxon>
        <taxon>Dermatophagoides</taxon>
    </lineage>
</organism>
<dbReference type="RefSeq" id="XP_027195991.1">
    <property type="nucleotide sequence ID" value="XM_027340190.1"/>
</dbReference>
<reference evidence="2" key="1">
    <citation type="submission" date="2025-08" db="UniProtKB">
        <authorList>
            <consortium name="RefSeq"/>
        </authorList>
    </citation>
    <scope>IDENTIFICATION</scope>
    <source>
        <strain evidence="2">Airmid</strain>
    </source>
</reference>
<evidence type="ECO:0000313" key="2">
    <source>
        <dbReference type="RefSeq" id="XP_027195991.1"/>
    </source>
</evidence>
<protein>
    <submittedName>
        <fullName evidence="2">Uncharacterized protein LOC113790514</fullName>
    </submittedName>
</protein>
<accession>A0A6P6XT36</accession>
<dbReference type="Proteomes" id="UP000515146">
    <property type="component" value="Unplaced"/>
</dbReference>
<proteinExistence type="predicted"/>
<dbReference type="OrthoDB" id="10421540at2759"/>
<gene>
    <name evidence="2" type="primary">LOC113790514</name>
</gene>
<keyword evidence="1" id="KW-1185">Reference proteome</keyword>